<accession>A0A0H5BZ77</accession>
<feature type="coiled-coil region" evidence="1">
    <location>
        <begin position="129"/>
        <end position="160"/>
    </location>
</feature>
<evidence type="ECO:0000256" key="2">
    <source>
        <dbReference type="SAM" id="MobiDB-lite"/>
    </source>
</evidence>
<gene>
    <name evidence="3" type="ORF">BN1211_0759</name>
</gene>
<dbReference type="EMBL" id="CDQK01000001">
    <property type="protein sequence ID" value="CEP20805.1"/>
    <property type="molecule type" value="Genomic_DNA"/>
</dbReference>
<feature type="compositionally biased region" description="Acidic residues" evidence="2">
    <location>
        <begin position="163"/>
        <end position="177"/>
    </location>
</feature>
<feature type="region of interest" description="Disordered" evidence="2">
    <location>
        <begin position="197"/>
        <end position="223"/>
    </location>
</feature>
<reference evidence="4" key="1">
    <citation type="journal article" date="2015" name="J. Biotechnol.">
        <title>The structure of the Cyberlindnera jadinii genome and its relation to Candida utilis analyzed by the occurrence of single nucleotide polymorphisms.</title>
        <authorList>
            <person name="Rupp O."/>
            <person name="Brinkrolf K."/>
            <person name="Buerth C."/>
            <person name="Kunigo M."/>
            <person name="Schneider J."/>
            <person name="Jaenicke S."/>
            <person name="Goesmann A."/>
            <person name="Puehler A."/>
            <person name="Jaeger K.-E."/>
            <person name="Ernst J.F."/>
        </authorList>
    </citation>
    <scope>NUCLEOTIDE SEQUENCE [LARGE SCALE GENOMIC DNA]</scope>
    <source>
        <strain evidence="4">ATCC 18201 / CBS 1600 / BCRC 20928 / JCM 3617 / NBRC 0987 / NRRL Y-1542</strain>
    </source>
</reference>
<feature type="region of interest" description="Disordered" evidence="2">
    <location>
        <begin position="1"/>
        <end position="26"/>
    </location>
</feature>
<evidence type="ECO:0000256" key="1">
    <source>
        <dbReference type="SAM" id="Coils"/>
    </source>
</evidence>
<feature type="compositionally biased region" description="Polar residues" evidence="2">
    <location>
        <begin position="213"/>
        <end position="223"/>
    </location>
</feature>
<evidence type="ECO:0000313" key="4">
    <source>
        <dbReference type="Proteomes" id="UP000038830"/>
    </source>
</evidence>
<dbReference type="AlphaFoldDB" id="A0A0H5BZ77"/>
<sequence>MASEQAVLRRLSNQENESPCAHQKPKDQSLEKLLVAQIALTREAEAEQERLEHGLLLKEQQMCELQASLKNANQFNKQLSKKIRSETDTFEQELIKWQQAEKTWKQRLRASDHQILELEETLRYKEEIISSLDGQLERALAELSEKNKELELSTQNVNMTFSDSEDGEDQLLDDSSESEAFNSDADELFNFLDGVEEDHEEEEDLDHREVPRSSLTSELNSQLNEKDKTIQKLQFEIRSLKNEKSQLYTYVNKLLRNKPHPGQNDVLKDKLVKRKILRSASSTYQPHTRNKPITSGLIGKRIMSNIVTFKSYTYKRPALEVHNNSDDEEEEEEAIELERRLLQLTKMKPFAWKTVNSMSPLQSILYTVKHTGKDIDLDVD</sequence>
<protein>
    <submittedName>
        <fullName evidence="3">Uncharacterized protein</fullName>
    </submittedName>
</protein>
<proteinExistence type="predicted"/>
<name>A0A0H5BZ77_CYBJN</name>
<keyword evidence="1" id="KW-0175">Coiled coil</keyword>
<feature type="region of interest" description="Disordered" evidence="2">
    <location>
        <begin position="160"/>
        <end position="179"/>
    </location>
</feature>
<evidence type="ECO:0000313" key="3">
    <source>
        <dbReference type="EMBL" id="CEP20805.1"/>
    </source>
</evidence>
<organism evidence="3 4">
    <name type="scientific">Cyberlindnera jadinii (strain ATCC 18201 / CBS 1600 / BCRC 20928 / JCM 3617 / NBRC 0987 / NRRL Y-1542)</name>
    <name type="common">Torula yeast</name>
    <name type="synonym">Candida utilis</name>
    <dbReference type="NCBI Taxonomy" id="983966"/>
    <lineage>
        <taxon>Eukaryota</taxon>
        <taxon>Fungi</taxon>
        <taxon>Dikarya</taxon>
        <taxon>Ascomycota</taxon>
        <taxon>Saccharomycotina</taxon>
        <taxon>Saccharomycetes</taxon>
        <taxon>Phaffomycetales</taxon>
        <taxon>Phaffomycetaceae</taxon>
        <taxon>Cyberlindnera</taxon>
    </lineage>
</organism>
<dbReference type="Proteomes" id="UP000038830">
    <property type="component" value="Unassembled WGS sequence"/>
</dbReference>